<dbReference type="Proteomes" id="UP000238916">
    <property type="component" value="Unassembled WGS sequence"/>
</dbReference>
<dbReference type="InterPro" id="IPR012327">
    <property type="entry name" value="MeTrfase_D12"/>
</dbReference>
<organism evidence="5 6">
    <name type="scientific">Candidatus Desulfosporosinus infrequens</name>
    <dbReference type="NCBI Taxonomy" id="2043169"/>
    <lineage>
        <taxon>Bacteria</taxon>
        <taxon>Bacillati</taxon>
        <taxon>Bacillota</taxon>
        <taxon>Clostridia</taxon>
        <taxon>Eubacteriales</taxon>
        <taxon>Desulfitobacteriaceae</taxon>
        <taxon>Desulfosporosinus</taxon>
    </lineage>
</organism>
<dbReference type="AlphaFoldDB" id="A0A2U3LQ87"/>
<evidence type="ECO:0000256" key="3">
    <source>
        <dbReference type="ARBA" id="ARBA00022691"/>
    </source>
</evidence>
<gene>
    <name evidence="5" type="ORF">SBF1_7350003</name>
</gene>
<dbReference type="InterPro" id="IPR012263">
    <property type="entry name" value="M_m6A_EcoRV"/>
</dbReference>
<dbReference type="InterPro" id="IPR029063">
    <property type="entry name" value="SAM-dependent_MTases_sf"/>
</dbReference>
<evidence type="ECO:0000256" key="4">
    <source>
        <dbReference type="SAM" id="MobiDB-lite"/>
    </source>
</evidence>
<evidence type="ECO:0000313" key="6">
    <source>
        <dbReference type="Proteomes" id="UP000238916"/>
    </source>
</evidence>
<dbReference type="PANTHER" id="PTHR30481:SF4">
    <property type="entry name" value="SITE-SPECIFIC DNA-METHYLTRANSFERASE (ADENINE-SPECIFIC)"/>
    <property type="match status" value="1"/>
</dbReference>
<dbReference type="GO" id="GO:1904047">
    <property type="term" value="F:S-adenosyl-L-methionine binding"/>
    <property type="evidence" value="ECO:0007669"/>
    <property type="project" value="TreeGrafter"/>
</dbReference>
<keyword evidence="3" id="KW-0949">S-adenosyl-L-methionine</keyword>
<dbReference type="GO" id="GO:0006298">
    <property type="term" value="P:mismatch repair"/>
    <property type="evidence" value="ECO:0007669"/>
    <property type="project" value="TreeGrafter"/>
</dbReference>
<dbReference type="Pfam" id="PF02086">
    <property type="entry name" value="MethyltransfD12"/>
    <property type="match status" value="1"/>
</dbReference>
<evidence type="ECO:0000256" key="2">
    <source>
        <dbReference type="ARBA" id="ARBA00022679"/>
    </source>
</evidence>
<feature type="region of interest" description="Disordered" evidence="4">
    <location>
        <begin position="124"/>
        <end position="149"/>
    </location>
</feature>
<dbReference type="PIRSF" id="PIRSF000398">
    <property type="entry name" value="M_m6A_EcoRV"/>
    <property type="match status" value="1"/>
</dbReference>
<dbReference type="SUPFAM" id="SSF53335">
    <property type="entry name" value="S-adenosyl-L-methionine-dependent methyltransferases"/>
    <property type="match status" value="1"/>
</dbReference>
<keyword evidence="2" id="KW-0808">Transferase</keyword>
<dbReference type="GO" id="GO:0009007">
    <property type="term" value="F:site-specific DNA-methyltransferase (adenine-specific) activity"/>
    <property type="evidence" value="ECO:0007669"/>
    <property type="project" value="UniProtKB-EC"/>
</dbReference>
<reference evidence="6" key="1">
    <citation type="submission" date="2018-02" db="EMBL/GenBank/DDBJ databases">
        <authorList>
            <person name="Hausmann B."/>
        </authorList>
    </citation>
    <scope>NUCLEOTIDE SEQUENCE [LARGE SCALE GENOMIC DNA]</scope>
    <source>
        <strain evidence="6">Peat soil MAG SbF1</strain>
    </source>
</reference>
<proteinExistence type="predicted"/>
<evidence type="ECO:0000313" key="5">
    <source>
        <dbReference type="EMBL" id="SPF54091.1"/>
    </source>
</evidence>
<accession>A0A2U3LQ87</accession>
<dbReference type="PRINTS" id="PR00505">
    <property type="entry name" value="D12N6MTFRASE"/>
</dbReference>
<sequence>MVMMGPALKYPGAKWQIADWIISNLPPHRTYLEPFVGSGAIFFNKKKSVVETLNDLDGNIINFFKVCREQPQELVRLVQFTPWSREEYMNTLTFAGEESYFQRTGNELEDARRLLVRMWQSRGSKTSDRSGWRHDKQGRSSSSCPREWKRIPERIKQTADRLQDAQLENRPAIDVIMQYHFPEVLIYADPPYPLSTRSKRMYANEMTDADHVQLLEALDQHPGPVLLSGYSCELYDARLKHWTRKTVKAFAEGGREREEVLWINPVANLAIGTRLF</sequence>
<dbReference type="GO" id="GO:0032259">
    <property type="term" value="P:methylation"/>
    <property type="evidence" value="ECO:0007669"/>
    <property type="project" value="UniProtKB-KW"/>
</dbReference>
<evidence type="ECO:0008006" key="7">
    <source>
        <dbReference type="Google" id="ProtNLM"/>
    </source>
</evidence>
<feature type="compositionally biased region" description="Basic and acidic residues" evidence="4">
    <location>
        <begin position="125"/>
        <end position="138"/>
    </location>
</feature>
<name>A0A2U3LQ87_9FIRM</name>
<keyword evidence="1" id="KW-0489">Methyltransferase</keyword>
<dbReference type="GO" id="GO:0043565">
    <property type="term" value="F:sequence-specific DNA binding"/>
    <property type="evidence" value="ECO:0007669"/>
    <property type="project" value="TreeGrafter"/>
</dbReference>
<dbReference type="Gene3D" id="3.40.50.150">
    <property type="entry name" value="Vaccinia Virus protein VP39"/>
    <property type="match status" value="2"/>
</dbReference>
<dbReference type="GO" id="GO:0009307">
    <property type="term" value="P:DNA restriction-modification system"/>
    <property type="evidence" value="ECO:0007669"/>
    <property type="project" value="InterPro"/>
</dbReference>
<protein>
    <recommendedName>
        <fullName evidence="7">Site-specific DNA-methyltransferase (adenine-specific)</fullName>
    </recommendedName>
</protein>
<dbReference type="EMBL" id="OMOF01000707">
    <property type="protein sequence ID" value="SPF54091.1"/>
    <property type="molecule type" value="Genomic_DNA"/>
</dbReference>
<dbReference type="PANTHER" id="PTHR30481">
    <property type="entry name" value="DNA ADENINE METHYLASE"/>
    <property type="match status" value="1"/>
</dbReference>
<evidence type="ECO:0000256" key="1">
    <source>
        <dbReference type="ARBA" id="ARBA00022603"/>
    </source>
</evidence>